<evidence type="ECO:0000259" key="1">
    <source>
        <dbReference type="Pfam" id="PF03372"/>
    </source>
</evidence>
<sequence>MIRNLVKEEKVDFLAIQETKLEVVNDVLCYTIWGGEDCSWVFLPSVGNSGGILSIWRKSISSLVYSFIGDGYVGVCLDWGTQKKRCFVVNVYSKCDLASKRRLWEALRMSKGGFGGGAWCVIGDFNAVIQLDERRGVNSQGLLDVSLESCEFNNLVTDMELMDLPVLGRKFTWFHPNGRAMSRIDRAMVSEEWVNFWGLSSLWVLPRSVSDHCPLILRSGNVDWGPRPFRFNNHWLQNKDFKSLVEDSWRGQEVVGWMGFILKEKLKGLKACIKVWNKEVYGGVDTKINNLVEDINELDVRGELGILSEEE</sequence>
<dbReference type="Pfam" id="PF03372">
    <property type="entry name" value="Exo_endo_phos"/>
    <property type="match status" value="1"/>
</dbReference>
<evidence type="ECO:0000313" key="3">
    <source>
        <dbReference type="Proteomes" id="UP000265520"/>
    </source>
</evidence>
<evidence type="ECO:0000313" key="2">
    <source>
        <dbReference type="EMBL" id="MCH80388.1"/>
    </source>
</evidence>
<organism evidence="2 3">
    <name type="scientific">Trifolium medium</name>
    <dbReference type="NCBI Taxonomy" id="97028"/>
    <lineage>
        <taxon>Eukaryota</taxon>
        <taxon>Viridiplantae</taxon>
        <taxon>Streptophyta</taxon>
        <taxon>Embryophyta</taxon>
        <taxon>Tracheophyta</taxon>
        <taxon>Spermatophyta</taxon>
        <taxon>Magnoliopsida</taxon>
        <taxon>eudicotyledons</taxon>
        <taxon>Gunneridae</taxon>
        <taxon>Pentapetalae</taxon>
        <taxon>rosids</taxon>
        <taxon>fabids</taxon>
        <taxon>Fabales</taxon>
        <taxon>Fabaceae</taxon>
        <taxon>Papilionoideae</taxon>
        <taxon>50 kb inversion clade</taxon>
        <taxon>NPAAA clade</taxon>
        <taxon>Hologalegina</taxon>
        <taxon>IRL clade</taxon>
        <taxon>Trifolieae</taxon>
        <taxon>Trifolium</taxon>
    </lineage>
</organism>
<dbReference type="PANTHER" id="PTHR33710:SF64">
    <property type="entry name" value="ENDONUCLEASE_EXONUCLEASE_PHOSPHATASE DOMAIN-CONTAINING PROTEIN"/>
    <property type="match status" value="1"/>
</dbReference>
<reference evidence="2 3" key="1">
    <citation type="journal article" date="2018" name="Front. Plant Sci.">
        <title>Red Clover (Trifolium pratense) and Zigzag Clover (T. medium) - A Picture of Genomic Similarities and Differences.</title>
        <authorList>
            <person name="Dluhosova J."/>
            <person name="Istvanek J."/>
            <person name="Nedelnik J."/>
            <person name="Repkova J."/>
        </authorList>
    </citation>
    <scope>NUCLEOTIDE SEQUENCE [LARGE SCALE GENOMIC DNA]</scope>
    <source>
        <strain evidence="3">cv. 10/8</strain>
        <tissue evidence="2">Leaf</tissue>
    </source>
</reference>
<dbReference type="GO" id="GO:0004527">
    <property type="term" value="F:exonuclease activity"/>
    <property type="evidence" value="ECO:0007669"/>
    <property type="project" value="UniProtKB-KW"/>
</dbReference>
<dbReference type="AlphaFoldDB" id="A0A392M080"/>
<dbReference type="Proteomes" id="UP000265520">
    <property type="component" value="Unassembled WGS sequence"/>
</dbReference>
<accession>A0A392M080</accession>
<dbReference type="InterPro" id="IPR036691">
    <property type="entry name" value="Endo/exonu/phosph_ase_sf"/>
</dbReference>
<keyword evidence="2" id="KW-0540">Nuclease</keyword>
<feature type="non-terminal residue" evidence="2">
    <location>
        <position position="311"/>
    </location>
</feature>
<keyword evidence="2" id="KW-0378">Hydrolase</keyword>
<name>A0A392M080_9FABA</name>
<keyword evidence="2" id="KW-0255">Endonuclease</keyword>
<dbReference type="InterPro" id="IPR005135">
    <property type="entry name" value="Endo/exonuclease/phosphatase"/>
</dbReference>
<protein>
    <submittedName>
        <fullName evidence="2">Endonuclease/exonuclease/phosphatase family protein</fullName>
    </submittedName>
</protein>
<comment type="caution">
    <text evidence="2">The sequence shown here is derived from an EMBL/GenBank/DDBJ whole genome shotgun (WGS) entry which is preliminary data.</text>
</comment>
<dbReference type="SUPFAM" id="SSF56219">
    <property type="entry name" value="DNase I-like"/>
    <property type="match status" value="1"/>
</dbReference>
<feature type="domain" description="Endonuclease/exonuclease/phosphatase" evidence="1">
    <location>
        <begin position="2"/>
        <end position="212"/>
    </location>
</feature>
<dbReference type="EMBL" id="LXQA010001000">
    <property type="protein sequence ID" value="MCH80388.1"/>
    <property type="molecule type" value="Genomic_DNA"/>
</dbReference>
<dbReference type="Gene3D" id="3.60.10.10">
    <property type="entry name" value="Endonuclease/exonuclease/phosphatase"/>
    <property type="match status" value="1"/>
</dbReference>
<dbReference type="GO" id="GO:0004519">
    <property type="term" value="F:endonuclease activity"/>
    <property type="evidence" value="ECO:0007669"/>
    <property type="project" value="UniProtKB-KW"/>
</dbReference>
<dbReference type="PANTHER" id="PTHR33710">
    <property type="entry name" value="BNAC02G09200D PROTEIN"/>
    <property type="match status" value="1"/>
</dbReference>
<keyword evidence="2" id="KW-0269">Exonuclease</keyword>
<proteinExistence type="predicted"/>
<keyword evidence="3" id="KW-1185">Reference proteome</keyword>
<gene>
    <name evidence="2" type="ORF">A2U01_0001155</name>
</gene>